<dbReference type="Proteomes" id="UP000045842">
    <property type="component" value="Unassembled WGS sequence"/>
</dbReference>
<proteinExistence type="predicted"/>
<reference evidence="1 2" key="1">
    <citation type="submission" date="2015-03" db="EMBL/GenBank/DDBJ databases">
        <authorList>
            <consortium name="Pathogen Informatics"/>
        </authorList>
    </citation>
    <scope>NUCLEOTIDE SEQUENCE [LARGE SCALE GENOMIC DNA]</scope>
    <source>
        <strain evidence="1 2">G09801536</strain>
    </source>
</reference>
<accession>A0A655ICV3</accession>
<gene>
    <name evidence="1" type="ORF">ERS007679_02355</name>
</gene>
<dbReference type="EMBL" id="CSAD01000317">
    <property type="protein sequence ID" value="COV72721.1"/>
    <property type="molecule type" value="Genomic_DNA"/>
</dbReference>
<evidence type="ECO:0000313" key="1">
    <source>
        <dbReference type="EMBL" id="COV72721.1"/>
    </source>
</evidence>
<dbReference type="AlphaFoldDB" id="A0A655ICV3"/>
<evidence type="ECO:0000313" key="2">
    <source>
        <dbReference type="Proteomes" id="UP000045842"/>
    </source>
</evidence>
<name>A0A655ICV3_MYCTX</name>
<organism evidence="1 2">
    <name type="scientific">Mycobacterium tuberculosis</name>
    <dbReference type="NCBI Taxonomy" id="1773"/>
    <lineage>
        <taxon>Bacteria</taxon>
        <taxon>Bacillati</taxon>
        <taxon>Actinomycetota</taxon>
        <taxon>Actinomycetes</taxon>
        <taxon>Mycobacteriales</taxon>
        <taxon>Mycobacteriaceae</taxon>
        <taxon>Mycobacterium</taxon>
        <taxon>Mycobacterium tuberculosis complex</taxon>
    </lineage>
</organism>
<protein>
    <submittedName>
        <fullName evidence="1">Uncharacterized protein</fullName>
    </submittedName>
</protein>
<sequence length="95" mass="9602">MNVSAQSPPCSRKASPFATWASCSCSRTISDGTVTGGTLSNTVRIANAWSAGQVGCWAAGLASAASSRVRRSVGSGGSDGSWSIGMSTVQFIGPW</sequence>